<feature type="coiled-coil region" evidence="1">
    <location>
        <begin position="354"/>
        <end position="381"/>
    </location>
</feature>
<evidence type="ECO:0000256" key="2">
    <source>
        <dbReference type="SAM" id="Phobius"/>
    </source>
</evidence>
<proteinExistence type="predicted"/>
<dbReference type="Proteomes" id="UP001597012">
    <property type="component" value="Unassembled WGS sequence"/>
</dbReference>
<protein>
    <submittedName>
        <fullName evidence="3">Exopolysaccharide transport family protein</fullName>
    </submittedName>
</protein>
<dbReference type="InterPro" id="IPR050445">
    <property type="entry name" value="Bact_polysacc_biosynth/exp"/>
</dbReference>
<keyword evidence="2" id="KW-0472">Membrane</keyword>
<accession>A0ABW3B4R5</accession>
<evidence type="ECO:0000313" key="4">
    <source>
        <dbReference type="Proteomes" id="UP001597012"/>
    </source>
</evidence>
<keyword evidence="2" id="KW-1133">Transmembrane helix</keyword>
<dbReference type="PANTHER" id="PTHR32309">
    <property type="entry name" value="TYROSINE-PROTEIN KINASE"/>
    <property type="match status" value="1"/>
</dbReference>
<keyword evidence="2" id="KW-0812">Transmembrane</keyword>
<dbReference type="Gene3D" id="3.40.50.300">
    <property type="entry name" value="P-loop containing nucleotide triphosphate hydrolases"/>
    <property type="match status" value="1"/>
</dbReference>
<feature type="transmembrane region" description="Helical" evidence="2">
    <location>
        <begin position="9"/>
        <end position="33"/>
    </location>
</feature>
<sequence>MTLIDFIRLILKHIVLLVLVPLLLGVLVIVLTMNPSYEYSSQTILYTGLATGSSIEMDKKFSTQATNSAFDNLINIIKSRETQEEVAVRLLALHLMLPEANPKYISKELYDELKATVPEDIYTYVEKGIDTTLTELDTTLVNNPLPPEINRHNYEKTVHNLLKLMRSSTDNFMYELFSYEENKHYSLKALSDIKAQRINSSDLIKLTYTVNDPGICQQTLVIYNSVCIKNYKIIKENRSGSVVKYFENELAKAKKSLDAAEAKLLAFNKSSNIINYYEQSKAVAVVKEELEVDYKMKKAELAGIQAGTKRLEDKLKLQEVIQMKSNALLEKKKALGSLKYRMGLKQADIQSGGNETQLKALDSLEKQAEQLQADIQKGVDELYTYQNSIEGLQISKVLPDWMASAVETENLKAKIRVIDGQKDQFQETYAKYAPAGANMKRLEREISVSEQGYLEILHGLNLAKLKLQDSELASDLKTVDPPYYPLSPNPTKRAILIIAAAFLGGILTLAMIFVMEYFDDTLRNSIKASQETGLASFGMIPKIILDPRGIDLAFIQRRLSEIITQNILQYFGVQNSNKKPKTIIVFSTQKLEGKTVVSGNIARTLKQDGKKVLLLNYDNAISEDETQVKPKKKQKASILSKMLGYPDVRIDLNSPFLANATAYLEPDEHMNYVLDHNFYNAKSYTDILGERESMLKTTPDVVIIEVPAIIYNNYPVELITNADLDILVLRSNRIWSDADEIAIANLKETCVSKLRIIVNGVNINETESLLGDLPKTRNKFRKKIKSIFKFQFLSKNQI</sequence>
<dbReference type="RefSeq" id="WP_379935018.1">
    <property type="nucleotide sequence ID" value="NZ_JBHTHY010000011.1"/>
</dbReference>
<dbReference type="EMBL" id="JBHTHY010000011">
    <property type="protein sequence ID" value="MFD0798318.1"/>
    <property type="molecule type" value="Genomic_DNA"/>
</dbReference>
<evidence type="ECO:0000313" key="3">
    <source>
        <dbReference type="EMBL" id="MFD0798318.1"/>
    </source>
</evidence>
<evidence type="ECO:0000256" key="1">
    <source>
        <dbReference type="SAM" id="Coils"/>
    </source>
</evidence>
<feature type="transmembrane region" description="Helical" evidence="2">
    <location>
        <begin position="494"/>
        <end position="518"/>
    </location>
</feature>
<dbReference type="SUPFAM" id="SSF52540">
    <property type="entry name" value="P-loop containing nucleoside triphosphate hydrolases"/>
    <property type="match status" value="1"/>
</dbReference>
<dbReference type="PANTHER" id="PTHR32309:SF13">
    <property type="entry name" value="FERRIC ENTEROBACTIN TRANSPORT PROTEIN FEPE"/>
    <property type="match status" value="1"/>
</dbReference>
<dbReference type="InterPro" id="IPR027417">
    <property type="entry name" value="P-loop_NTPase"/>
</dbReference>
<gene>
    <name evidence="3" type="ORF">ACFQZJ_12675</name>
</gene>
<comment type="caution">
    <text evidence="3">The sequence shown here is derived from an EMBL/GenBank/DDBJ whole genome shotgun (WGS) entry which is preliminary data.</text>
</comment>
<name>A0ABW3B4R5_9FLAO</name>
<keyword evidence="1" id="KW-0175">Coiled coil</keyword>
<keyword evidence="4" id="KW-1185">Reference proteome</keyword>
<organism evidence="3 4">
    <name type="scientific">Maribacter chungangensis</name>
    <dbReference type="NCBI Taxonomy" id="1069117"/>
    <lineage>
        <taxon>Bacteria</taxon>
        <taxon>Pseudomonadati</taxon>
        <taxon>Bacteroidota</taxon>
        <taxon>Flavobacteriia</taxon>
        <taxon>Flavobacteriales</taxon>
        <taxon>Flavobacteriaceae</taxon>
        <taxon>Maribacter</taxon>
    </lineage>
</organism>
<reference evidence="4" key="1">
    <citation type="journal article" date="2019" name="Int. J. Syst. Evol. Microbiol.">
        <title>The Global Catalogue of Microorganisms (GCM) 10K type strain sequencing project: providing services to taxonomists for standard genome sequencing and annotation.</title>
        <authorList>
            <consortium name="The Broad Institute Genomics Platform"/>
            <consortium name="The Broad Institute Genome Sequencing Center for Infectious Disease"/>
            <person name="Wu L."/>
            <person name="Ma J."/>
        </authorList>
    </citation>
    <scope>NUCLEOTIDE SEQUENCE [LARGE SCALE GENOMIC DNA]</scope>
    <source>
        <strain evidence="4">CCUG 61948</strain>
    </source>
</reference>
<feature type="coiled-coil region" evidence="1">
    <location>
        <begin position="243"/>
        <end position="270"/>
    </location>
</feature>